<reference evidence="2" key="2">
    <citation type="journal article" date="2024" name="Plant">
        <title>Genomic evolution and insights into agronomic trait innovations of Sesamum species.</title>
        <authorList>
            <person name="Miao H."/>
            <person name="Wang L."/>
            <person name="Qu L."/>
            <person name="Liu H."/>
            <person name="Sun Y."/>
            <person name="Le M."/>
            <person name="Wang Q."/>
            <person name="Wei S."/>
            <person name="Zheng Y."/>
            <person name="Lin W."/>
            <person name="Duan Y."/>
            <person name="Cao H."/>
            <person name="Xiong S."/>
            <person name="Wang X."/>
            <person name="Wei L."/>
            <person name="Li C."/>
            <person name="Ma Q."/>
            <person name="Ju M."/>
            <person name="Zhao R."/>
            <person name="Li G."/>
            <person name="Mu C."/>
            <person name="Tian Q."/>
            <person name="Mei H."/>
            <person name="Zhang T."/>
            <person name="Gao T."/>
            <person name="Zhang H."/>
        </authorList>
    </citation>
    <scope>NUCLEOTIDE SEQUENCE</scope>
    <source>
        <strain evidence="2">G02</strain>
    </source>
</reference>
<organism evidence="2">
    <name type="scientific">Sesamum radiatum</name>
    <name type="common">Black benniseed</name>
    <dbReference type="NCBI Taxonomy" id="300843"/>
    <lineage>
        <taxon>Eukaryota</taxon>
        <taxon>Viridiplantae</taxon>
        <taxon>Streptophyta</taxon>
        <taxon>Embryophyta</taxon>
        <taxon>Tracheophyta</taxon>
        <taxon>Spermatophyta</taxon>
        <taxon>Magnoliopsida</taxon>
        <taxon>eudicotyledons</taxon>
        <taxon>Gunneridae</taxon>
        <taxon>Pentapetalae</taxon>
        <taxon>asterids</taxon>
        <taxon>lamiids</taxon>
        <taxon>Lamiales</taxon>
        <taxon>Pedaliaceae</taxon>
        <taxon>Sesamum</taxon>
    </lineage>
</organism>
<comment type="caution">
    <text evidence="2">The sequence shown here is derived from an EMBL/GenBank/DDBJ whole genome shotgun (WGS) entry which is preliminary data.</text>
</comment>
<evidence type="ECO:0000256" key="1">
    <source>
        <dbReference type="SAM" id="MobiDB-lite"/>
    </source>
</evidence>
<name>A0AAW2IN51_SESRA</name>
<protein>
    <recommendedName>
        <fullName evidence="3">Reverse transcriptase Ty1/copia-type domain-containing protein</fullName>
    </recommendedName>
</protein>
<sequence>MSTYSASYPITIEIDEPQPFLSTNSASPPSPLNTPASNPSTQTPPIVPRNHAVKSPNKLRLNDYVYNRTLGTSHICSPKIFSATHIGFLASVSIVQEPQCFKHTRLDKNWILTMKQELNALERNGTLEFTTLPHVTVPNFLAIASTKSWPILQLDINNAFLHGFLDEEVLMEPPDGPSESSLIEVKQFLDHTFTIKDLKYARYFLGLELPRSSHGTTLTQHKYMQDILLDTGLQDY</sequence>
<evidence type="ECO:0000313" key="2">
    <source>
        <dbReference type="EMBL" id="KAL0283382.1"/>
    </source>
</evidence>
<dbReference type="AlphaFoldDB" id="A0AAW2IN51"/>
<dbReference type="EMBL" id="JACGWJ010001288">
    <property type="protein sequence ID" value="KAL0283382.1"/>
    <property type="molecule type" value="Genomic_DNA"/>
</dbReference>
<accession>A0AAW2IN51</accession>
<proteinExistence type="predicted"/>
<feature type="region of interest" description="Disordered" evidence="1">
    <location>
        <begin position="19"/>
        <end position="52"/>
    </location>
</feature>
<gene>
    <name evidence="2" type="ORF">Sradi_7231200</name>
</gene>
<reference evidence="2" key="1">
    <citation type="submission" date="2020-06" db="EMBL/GenBank/DDBJ databases">
        <authorList>
            <person name="Li T."/>
            <person name="Hu X."/>
            <person name="Zhang T."/>
            <person name="Song X."/>
            <person name="Zhang H."/>
            <person name="Dai N."/>
            <person name="Sheng W."/>
            <person name="Hou X."/>
            <person name="Wei L."/>
        </authorList>
    </citation>
    <scope>NUCLEOTIDE SEQUENCE</scope>
    <source>
        <strain evidence="2">G02</strain>
        <tissue evidence="2">Leaf</tissue>
    </source>
</reference>
<feature type="compositionally biased region" description="Polar residues" evidence="1">
    <location>
        <begin position="20"/>
        <end position="44"/>
    </location>
</feature>
<evidence type="ECO:0008006" key="3">
    <source>
        <dbReference type="Google" id="ProtNLM"/>
    </source>
</evidence>